<reference evidence="1 2" key="1">
    <citation type="journal article" date="2006" name="J. Bacteriol.">
        <title>Comparison of the genome sequence of the poultry pathogen Bordetella avium with those of B. bronchiseptica, B. pertussis, and B. parapertussis reveals extensive diversity in surface structures associated with host interaction.</title>
        <authorList>
            <person name="Sebaihia M."/>
            <person name="Preston A."/>
            <person name="Maskell D.J."/>
            <person name="Kuzmiak H."/>
            <person name="Connell T.D."/>
            <person name="King N.D."/>
            <person name="Orndorff P.E."/>
            <person name="Miyamoto D.M."/>
            <person name="Thomson N.R."/>
            <person name="Harris D."/>
            <person name="Goble A."/>
            <person name="Lord A."/>
            <person name="Murphy L."/>
            <person name="Quail M.A."/>
            <person name="Rutter S."/>
            <person name="Squares R."/>
            <person name="Squares S."/>
            <person name="Woodward J."/>
            <person name="Parkhill J."/>
            <person name="Temple L.M."/>
        </authorList>
    </citation>
    <scope>NUCLEOTIDE SEQUENCE [LARGE SCALE GENOMIC DNA]</scope>
    <source>
        <strain evidence="1 2">197N</strain>
    </source>
</reference>
<evidence type="ECO:0000313" key="1">
    <source>
        <dbReference type="EMBL" id="CAJ47973.1"/>
    </source>
</evidence>
<organism evidence="1 2">
    <name type="scientific">Bordetella avium (strain 197N)</name>
    <dbReference type="NCBI Taxonomy" id="360910"/>
    <lineage>
        <taxon>Bacteria</taxon>
        <taxon>Pseudomonadati</taxon>
        <taxon>Pseudomonadota</taxon>
        <taxon>Betaproteobacteria</taxon>
        <taxon>Burkholderiales</taxon>
        <taxon>Alcaligenaceae</taxon>
        <taxon>Bordetella</taxon>
    </lineage>
</organism>
<name>Q2KZF9_BORA1</name>
<dbReference type="AlphaFoldDB" id="Q2KZF9"/>
<gene>
    <name evidence="1" type="ordered locus">BAV0369</name>
</gene>
<evidence type="ECO:0000313" key="2">
    <source>
        <dbReference type="Proteomes" id="UP000001977"/>
    </source>
</evidence>
<accession>Q2KZF9</accession>
<proteinExistence type="predicted"/>
<dbReference type="STRING" id="360910.BAV0369"/>
<sequence length="76" mass="8421">MTKKLRIWGLVQDRLSPGFALHVHPMFRGGGILVKALIQIRQLSAKNGSPADVEQRLLCSGRCPSHIPHGCPIWEP</sequence>
<keyword evidence="2" id="KW-1185">Reference proteome</keyword>
<dbReference type="KEGG" id="bav:BAV0369"/>
<dbReference type="EMBL" id="AM167904">
    <property type="protein sequence ID" value="CAJ47973.1"/>
    <property type="molecule type" value="Genomic_DNA"/>
</dbReference>
<dbReference type="Proteomes" id="UP000001977">
    <property type="component" value="Chromosome"/>
</dbReference>
<dbReference type="HOGENOM" id="CLU_2647315_0_0_4"/>
<protein>
    <submittedName>
        <fullName evidence="1">Hypothetical phage protein</fullName>
    </submittedName>
</protein>